<proteinExistence type="predicted"/>
<feature type="transmembrane region" description="Helical" evidence="1">
    <location>
        <begin position="294"/>
        <end position="312"/>
    </location>
</feature>
<dbReference type="EMBL" id="LQXD01000131">
    <property type="protein sequence ID" value="OIJ11974.1"/>
    <property type="molecule type" value="Genomic_DNA"/>
</dbReference>
<keyword evidence="1" id="KW-0472">Membrane</keyword>
<dbReference type="SUPFAM" id="SSF55073">
    <property type="entry name" value="Nucleotide cyclase"/>
    <property type="match status" value="1"/>
</dbReference>
<keyword evidence="5" id="KW-1185">Reference proteome</keyword>
<dbReference type="AlphaFoldDB" id="A0A1S2LI40"/>
<reference evidence="3 5" key="1">
    <citation type="submission" date="2016-10" db="EMBL/GenBank/DDBJ databases">
        <title>Draft genome sequences of four alkaliphilic bacteria belonging to the Anaerobacillus genus.</title>
        <authorList>
            <person name="Bassil N.M."/>
            <person name="Lloyd J.R."/>
        </authorList>
    </citation>
    <scope>NUCLEOTIDE SEQUENCE [LARGE SCALE GENOMIC DNA]</scope>
    <source>
        <strain evidence="3 5">NB2006</strain>
    </source>
</reference>
<dbReference type="InterPro" id="IPR029787">
    <property type="entry name" value="Nucleotide_cyclase"/>
</dbReference>
<gene>
    <name evidence="4" type="ORF">AWH56_012050</name>
    <name evidence="3" type="ORF">AWH56_14955</name>
</gene>
<protein>
    <submittedName>
        <fullName evidence="4">Diguanylate cyclase</fullName>
    </submittedName>
</protein>
<dbReference type="CDD" id="cd01949">
    <property type="entry name" value="GGDEF"/>
    <property type="match status" value="1"/>
</dbReference>
<dbReference type="KEGG" id="aia:AWH56_012050"/>
<reference evidence="4" key="4">
    <citation type="submission" date="2020-10" db="EMBL/GenBank/DDBJ databases">
        <authorList>
            <person name="Bassil N.M."/>
            <person name="Lloyd J.R."/>
        </authorList>
    </citation>
    <scope>NUCLEOTIDE SEQUENCE</scope>
    <source>
        <strain evidence="4">NB2006</strain>
    </source>
</reference>
<feature type="transmembrane region" description="Helical" evidence="1">
    <location>
        <begin position="162"/>
        <end position="186"/>
    </location>
</feature>
<evidence type="ECO:0000313" key="5">
    <source>
        <dbReference type="Proteomes" id="UP000180175"/>
    </source>
</evidence>
<feature type="transmembrane region" description="Helical" evidence="1">
    <location>
        <begin position="30"/>
        <end position="50"/>
    </location>
</feature>
<dbReference type="Pfam" id="PF00990">
    <property type="entry name" value="GGDEF"/>
    <property type="match status" value="1"/>
</dbReference>
<feature type="transmembrane region" description="Helical" evidence="1">
    <location>
        <begin position="101"/>
        <end position="118"/>
    </location>
</feature>
<dbReference type="InterPro" id="IPR052163">
    <property type="entry name" value="DGC-Regulatory_Protein"/>
</dbReference>
<keyword evidence="1" id="KW-1133">Transmembrane helix</keyword>
<name>A0A1S2LI40_9BACI</name>
<evidence type="ECO:0000313" key="3">
    <source>
        <dbReference type="EMBL" id="OIJ11974.1"/>
    </source>
</evidence>
<feature type="domain" description="GGDEF" evidence="2">
    <location>
        <begin position="386"/>
        <end position="518"/>
    </location>
</feature>
<sequence length="518" mass="59405">MKKINICLITALTFAILYFFWLSFSTENVATVSTSIITTAAPLISLLFMLNIYNDLNNTRRNFVLLFILGTFSYFIAELIWNYQVLFLSLGDLPFPGISDLFYFLNTILFISAFIYLVSTKSQRLQLFSFLLDLLIIYSAIIVLLAMKFFVPIFEANGYTTLSIFVSTLYPALVLFLLISMVICFLYKNDTFARVTMFLFIAAISLQVIGDMLFTYAMYHSMFKLNSFLEPLWSLSIILFGIAVYSLSEHKEVNPNKPLLHIYQSFKWNVYRMIIQSGCILTLLYLLIQKNNLIYSSVLTVLIILVLLRQILSSYQIHKLLSSISALKDDLEQKVIERTEELSRKNEDLSTAVEKINYMALHDDLTDLPNRRALHEKLQGLIGENIPFTLLFIDVNKFKEINDSLGHNYGDEVLKGISQVLQHSIKDVGVVFRQSGDEFIITIENINSLFIENIINKIIQNSIVPLQVVEQRINVSFSIGVSQYPKDGNNLNEIIRCADFAMYKAKNDCIDCCYPNTK</sequence>
<feature type="transmembrane region" description="Helical" evidence="1">
    <location>
        <begin position="198"/>
        <end position="219"/>
    </location>
</feature>
<evidence type="ECO:0000313" key="4">
    <source>
        <dbReference type="EMBL" id="QOY38199.1"/>
    </source>
</evidence>
<dbReference type="SMART" id="SM00267">
    <property type="entry name" value="GGDEF"/>
    <property type="match status" value="1"/>
</dbReference>
<dbReference type="EMBL" id="CP063356">
    <property type="protein sequence ID" value="QOY38199.1"/>
    <property type="molecule type" value="Genomic_DNA"/>
</dbReference>
<dbReference type="PANTHER" id="PTHR46663">
    <property type="entry name" value="DIGUANYLATE CYCLASE DGCT-RELATED"/>
    <property type="match status" value="1"/>
</dbReference>
<evidence type="ECO:0000256" key="1">
    <source>
        <dbReference type="SAM" id="Phobius"/>
    </source>
</evidence>
<feature type="transmembrane region" description="Helical" evidence="1">
    <location>
        <begin position="62"/>
        <end position="81"/>
    </location>
</feature>
<dbReference type="NCBIfam" id="TIGR00254">
    <property type="entry name" value="GGDEF"/>
    <property type="match status" value="1"/>
</dbReference>
<dbReference type="PROSITE" id="PS50887">
    <property type="entry name" value="GGDEF"/>
    <property type="match status" value="1"/>
</dbReference>
<keyword evidence="1" id="KW-0812">Transmembrane</keyword>
<dbReference type="PANTHER" id="PTHR46663:SF2">
    <property type="entry name" value="GGDEF DOMAIN-CONTAINING PROTEIN"/>
    <property type="match status" value="1"/>
</dbReference>
<dbReference type="InterPro" id="IPR000160">
    <property type="entry name" value="GGDEF_dom"/>
</dbReference>
<feature type="transmembrane region" description="Helical" evidence="1">
    <location>
        <begin position="130"/>
        <end position="150"/>
    </location>
</feature>
<reference evidence="4 5" key="2">
    <citation type="journal article" date="2017" name="Genome Announc.">
        <title>Draft Genome Sequences of Four Alkaliphilic Bacteria Belonging to the Anaerobacillus Genus.</title>
        <authorList>
            <person name="Bassil N.M."/>
            <person name="Lloyd J.R."/>
        </authorList>
    </citation>
    <scope>NUCLEOTIDE SEQUENCE [LARGE SCALE GENOMIC DNA]</scope>
    <source>
        <strain evidence="4 5">NB2006</strain>
    </source>
</reference>
<feature type="transmembrane region" description="Helical" evidence="1">
    <location>
        <begin position="7"/>
        <end position="24"/>
    </location>
</feature>
<dbReference type="OrthoDB" id="9759607at2"/>
<dbReference type="InterPro" id="IPR043128">
    <property type="entry name" value="Rev_trsase/Diguanyl_cyclase"/>
</dbReference>
<accession>A0A1S2LI40</accession>
<feature type="transmembrane region" description="Helical" evidence="1">
    <location>
        <begin position="231"/>
        <end position="248"/>
    </location>
</feature>
<dbReference type="Gene3D" id="3.30.70.270">
    <property type="match status" value="1"/>
</dbReference>
<organism evidence="3 5">
    <name type="scientific">Anaerobacillus isosaccharinicus</name>
    <dbReference type="NCBI Taxonomy" id="1532552"/>
    <lineage>
        <taxon>Bacteria</taxon>
        <taxon>Bacillati</taxon>
        <taxon>Bacillota</taxon>
        <taxon>Bacilli</taxon>
        <taxon>Bacillales</taxon>
        <taxon>Bacillaceae</taxon>
        <taxon>Anaerobacillus</taxon>
    </lineage>
</organism>
<dbReference type="Proteomes" id="UP000180175">
    <property type="component" value="Chromosome"/>
</dbReference>
<evidence type="ECO:0000259" key="2">
    <source>
        <dbReference type="PROSITE" id="PS50887"/>
    </source>
</evidence>
<feature type="transmembrane region" description="Helical" evidence="1">
    <location>
        <begin position="269"/>
        <end position="288"/>
    </location>
</feature>
<reference evidence="4 5" key="3">
    <citation type="journal article" date="2019" name="Int. J. Syst. Evol. Microbiol.">
        <title>Anaerobacillus isosaccharinicus sp. nov., an alkaliphilic bacterium which degrades isosaccharinic acid.</title>
        <authorList>
            <person name="Bassil N.M."/>
            <person name="Lloyd J.R."/>
        </authorList>
    </citation>
    <scope>NUCLEOTIDE SEQUENCE [LARGE SCALE GENOMIC DNA]</scope>
    <source>
        <strain evidence="4 5">NB2006</strain>
    </source>
</reference>
<dbReference type="RefSeq" id="WP_071317850.1">
    <property type="nucleotide sequence ID" value="NZ_CP063356.2"/>
</dbReference>